<evidence type="ECO:0000259" key="3">
    <source>
        <dbReference type="Pfam" id="PF13193"/>
    </source>
</evidence>
<evidence type="ECO:0008006" key="7">
    <source>
        <dbReference type="Google" id="ProtNLM"/>
    </source>
</evidence>
<comment type="similarity">
    <text evidence="1">Belongs to the ATP-dependent AMP-binding enzyme family.</text>
</comment>
<dbReference type="PANTHER" id="PTHR43347:SF3">
    <property type="entry name" value="ACYL-COA SYNTHETASE SHORT-CHAIN FAMILY MEMBER 3, MITOCHONDRIAL"/>
    <property type="match status" value="1"/>
</dbReference>
<dbReference type="Gene3D" id="3.40.50.12780">
    <property type="entry name" value="N-terminal domain of ligase-like"/>
    <property type="match status" value="1"/>
</dbReference>
<dbReference type="InterPro" id="IPR025110">
    <property type="entry name" value="AMP-bd_C"/>
</dbReference>
<feature type="domain" description="Acetyl-coenzyme A synthetase N-terminal" evidence="4">
    <location>
        <begin position="12"/>
        <end position="66"/>
    </location>
</feature>
<gene>
    <name evidence="5" type="ORF">BSTOLATCC_MIC11675</name>
</gene>
<dbReference type="SUPFAM" id="SSF56801">
    <property type="entry name" value="Acetyl-CoA synthetase-like"/>
    <property type="match status" value="1"/>
</dbReference>
<dbReference type="EMBL" id="CAJZBQ010000012">
    <property type="protein sequence ID" value="CAG9314677.1"/>
    <property type="molecule type" value="Genomic_DNA"/>
</dbReference>
<keyword evidence="6" id="KW-1185">Reference proteome</keyword>
<comment type="caution">
    <text evidence="5">The sequence shown here is derived from an EMBL/GenBank/DDBJ whole genome shotgun (WGS) entry which is preliminary data.</text>
</comment>
<dbReference type="Pfam" id="PF13193">
    <property type="entry name" value="AMP-binding_C"/>
    <property type="match status" value="1"/>
</dbReference>
<dbReference type="InterPro" id="IPR020845">
    <property type="entry name" value="AMP-binding_CS"/>
</dbReference>
<dbReference type="InterPro" id="IPR045851">
    <property type="entry name" value="AMP-bd_C_sf"/>
</dbReference>
<evidence type="ECO:0000259" key="2">
    <source>
        <dbReference type="Pfam" id="PF00501"/>
    </source>
</evidence>
<organism evidence="5 6">
    <name type="scientific">Blepharisma stoltei</name>
    <dbReference type="NCBI Taxonomy" id="1481888"/>
    <lineage>
        <taxon>Eukaryota</taxon>
        <taxon>Sar</taxon>
        <taxon>Alveolata</taxon>
        <taxon>Ciliophora</taxon>
        <taxon>Postciliodesmatophora</taxon>
        <taxon>Heterotrichea</taxon>
        <taxon>Heterotrichida</taxon>
        <taxon>Blepharismidae</taxon>
        <taxon>Blepharisma</taxon>
    </lineage>
</organism>
<evidence type="ECO:0000259" key="4">
    <source>
        <dbReference type="Pfam" id="PF16177"/>
    </source>
</evidence>
<dbReference type="AlphaFoldDB" id="A0AAU9IN90"/>
<evidence type="ECO:0000256" key="1">
    <source>
        <dbReference type="ARBA" id="ARBA00006432"/>
    </source>
</evidence>
<sequence>MLSVLKRRFALYNTVFSKSIQDPEGFWKEASKGISWDKPFTKVLDSSHSPLYRWFPDGKLNMCYNCLDRHVLSGQGHNWGIIYDSPLTNCIVHYTYEELLEETQKLAGAMMYKHGIKKGDRVVIFMPMIPEAVISMLACARIGAIHSVVFAGFSAKELANRISESKAKLLITANAGVEPGKVTPFEPIVNEAVLMAESNMTCAENIPRIVVNRHLGVKFNLRPHRDHDFHEELMNSKPFESVVSVNSYDPLYILHTTGSTGKPKGIIRDTGGYAVALDNAMKWVYGINRGDVFWSAGDLAWVAGHTCSVYGPLLRGATSVLYEGKPVRTPDAGAWWRVIQQHEVKSVLVAPTGIRAIKKEDPSGKLMKKYNLDSIEHFGVVGERCDSDTLSWLQHRLPKKALINDQWWQTESGWPMISNQIGLEKFATMPGSATKPVPGWNIQIIKDNLQEADSNVTGKICVKLPTPPGFMLSLWENDEEFKKKYMTEVPGYYLSGDEGFKDDKGYFHIVGRTNDVINISGHRFRAAAYEESINFHPNVAECAVIGVIDEIRGEIPIALIVIKEGSDKTDDDITHELISKVRQDIGAVASLKTCIIVNKLPKTKDGKVPRLLLKKMANGDYYPANTVLENPEALEEIKEAFEKHGYPKVDYNLKE</sequence>
<dbReference type="Pfam" id="PF16177">
    <property type="entry name" value="ACAS_N"/>
    <property type="match status" value="1"/>
</dbReference>
<reference evidence="5" key="1">
    <citation type="submission" date="2021-09" db="EMBL/GenBank/DDBJ databases">
        <authorList>
            <consortium name="AG Swart"/>
            <person name="Singh M."/>
            <person name="Singh A."/>
            <person name="Seah K."/>
            <person name="Emmerich C."/>
        </authorList>
    </citation>
    <scope>NUCLEOTIDE SEQUENCE</scope>
    <source>
        <strain evidence="5">ATCC30299</strain>
    </source>
</reference>
<dbReference type="InterPro" id="IPR032387">
    <property type="entry name" value="ACAS_N"/>
</dbReference>
<feature type="domain" description="AMP-binding enzyme C-terminal" evidence="3">
    <location>
        <begin position="530"/>
        <end position="607"/>
    </location>
</feature>
<dbReference type="PROSITE" id="PS00455">
    <property type="entry name" value="AMP_BINDING"/>
    <property type="match status" value="1"/>
</dbReference>
<evidence type="ECO:0000313" key="5">
    <source>
        <dbReference type="EMBL" id="CAG9314677.1"/>
    </source>
</evidence>
<dbReference type="Pfam" id="PF00501">
    <property type="entry name" value="AMP-binding"/>
    <property type="match status" value="1"/>
</dbReference>
<accession>A0AAU9IN90</accession>
<dbReference type="InterPro" id="IPR000873">
    <property type="entry name" value="AMP-dep_synth/lig_dom"/>
</dbReference>
<protein>
    <recommendedName>
        <fullName evidence="7">Propionate--CoA ligase</fullName>
    </recommendedName>
</protein>
<dbReference type="PANTHER" id="PTHR43347">
    <property type="entry name" value="ACYL-COA SYNTHETASE"/>
    <property type="match status" value="1"/>
</dbReference>
<feature type="domain" description="AMP-dependent synthetase/ligase" evidence="2">
    <location>
        <begin position="93"/>
        <end position="465"/>
    </location>
</feature>
<name>A0AAU9IN90_9CILI</name>
<dbReference type="Gene3D" id="3.30.300.30">
    <property type="match status" value="1"/>
</dbReference>
<dbReference type="GO" id="GO:0050218">
    <property type="term" value="F:propionate-CoA ligase activity"/>
    <property type="evidence" value="ECO:0007669"/>
    <property type="project" value="TreeGrafter"/>
</dbReference>
<dbReference type="InterPro" id="IPR042099">
    <property type="entry name" value="ANL_N_sf"/>
</dbReference>
<proteinExistence type="inferred from homology"/>
<dbReference type="Proteomes" id="UP001162131">
    <property type="component" value="Unassembled WGS sequence"/>
</dbReference>
<evidence type="ECO:0000313" key="6">
    <source>
        <dbReference type="Proteomes" id="UP001162131"/>
    </source>
</evidence>